<evidence type="ECO:0008006" key="7">
    <source>
        <dbReference type="Google" id="ProtNLM"/>
    </source>
</evidence>
<evidence type="ECO:0000256" key="1">
    <source>
        <dbReference type="ARBA" id="ARBA00022737"/>
    </source>
</evidence>
<protein>
    <recommendedName>
        <fullName evidence="7">Tetratricopeptide repeat protein</fullName>
    </recommendedName>
</protein>
<proteinExistence type="predicted"/>
<dbReference type="InterPro" id="IPR011990">
    <property type="entry name" value="TPR-like_helical_dom_sf"/>
</dbReference>
<evidence type="ECO:0000256" key="3">
    <source>
        <dbReference type="PROSITE-ProRule" id="PRU00339"/>
    </source>
</evidence>
<dbReference type="Pfam" id="PF13181">
    <property type="entry name" value="TPR_8"/>
    <property type="match status" value="1"/>
</dbReference>
<keyword evidence="1" id="KW-0677">Repeat</keyword>
<organism evidence="5 6">
    <name type="scientific">Wandonia haliotis</name>
    <dbReference type="NCBI Taxonomy" id="574963"/>
    <lineage>
        <taxon>Bacteria</taxon>
        <taxon>Pseudomonadati</taxon>
        <taxon>Bacteroidota</taxon>
        <taxon>Flavobacteriia</taxon>
        <taxon>Flavobacteriales</taxon>
        <taxon>Crocinitomicaceae</taxon>
        <taxon>Wandonia</taxon>
    </lineage>
</organism>
<dbReference type="PANTHER" id="PTHR44186">
    <property type="match status" value="1"/>
</dbReference>
<keyword evidence="4" id="KW-0732">Signal</keyword>
<dbReference type="Pfam" id="PF13414">
    <property type="entry name" value="TPR_11"/>
    <property type="match status" value="1"/>
</dbReference>
<keyword evidence="6" id="KW-1185">Reference proteome</keyword>
<sequence>MYMNKVLLLLLVQFIVVSFFAQTDQEKAFEKAKEAIKMMDAGQIDESIQLLRECEKMDPENYQYPYEIAYAHVLKEEYDKAAKILKKVKKYKFINSQVYQMLGNCYSLMGKPEVAIKEYEMGMKVFPNSGNLHLEKGNIYLGQGKYDEAVVNYENGIAVDPTFTSNYYRLAKLFLNSRDKLSGLIYGEIFMNLERTTTRTQEMSELLYDAYQSSITLGDTMRVTFCKVIIDAATIVSGEEFRLPLCAVFENNFILALLGEQTLDLNSLASIRKKFIENYFKKDAEEYPNVLFQFHKQMLDNGVFDAYNHYLFQIGNQEEFNQWKESHQKEFEEFVVWYIQEENSLKITNDTKFIRSR</sequence>
<evidence type="ECO:0000256" key="4">
    <source>
        <dbReference type="SAM" id="SignalP"/>
    </source>
</evidence>
<dbReference type="EMBL" id="BAAAFH010000002">
    <property type="protein sequence ID" value="GAA0873650.1"/>
    <property type="molecule type" value="Genomic_DNA"/>
</dbReference>
<dbReference type="PANTHER" id="PTHR44186:SF1">
    <property type="entry name" value="BARDET-BIEDL SYNDROME 4 PROTEIN"/>
    <property type="match status" value="1"/>
</dbReference>
<dbReference type="Pfam" id="PF13432">
    <property type="entry name" value="TPR_16"/>
    <property type="match status" value="1"/>
</dbReference>
<feature type="repeat" description="TPR" evidence="3">
    <location>
        <begin position="96"/>
        <end position="129"/>
    </location>
</feature>
<name>A0ABP3XW63_9FLAO</name>
<keyword evidence="2 3" id="KW-0802">TPR repeat</keyword>
<accession>A0ABP3XW63</accession>
<feature type="repeat" description="TPR" evidence="3">
    <location>
        <begin position="130"/>
        <end position="163"/>
    </location>
</feature>
<evidence type="ECO:0000313" key="5">
    <source>
        <dbReference type="EMBL" id="GAA0873650.1"/>
    </source>
</evidence>
<dbReference type="Gene3D" id="1.25.40.10">
    <property type="entry name" value="Tetratricopeptide repeat domain"/>
    <property type="match status" value="1"/>
</dbReference>
<evidence type="ECO:0000256" key="2">
    <source>
        <dbReference type="ARBA" id="ARBA00022803"/>
    </source>
</evidence>
<dbReference type="InterPro" id="IPR019734">
    <property type="entry name" value="TPR_rpt"/>
</dbReference>
<dbReference type="SMART" id="SM00028">
    <property type="entry name" value="TPR"/>
    <property type="match status" value="3"/>
</dbReference>
<feature type="chain" id="PRO_5047242687" description="Tetratricopeptide repeat protein" evidence="4">
    <location>
        <begin position="22"/>
        <end position="357"/>
    </location>
</feature>
<comment type="caution">
    <text evidence="5">The sequence shown here is derived from an EMBL/GenBank/DDBJ whole genome shotgun (WGS) entry which is preliminary data.</text>
</comment>
<dbReference type="Proteomes" id="UP001501126">
    <property type="component" value="Unassembled WGS sequence"/>
</dbReference>
<feature type="signal peptide" evidence="4">
    <location>
        <begin position="1"/>
        <end position="21"/>
    </location>
</feature>
<dbReference type="PROSITE" id="PS50005">
    <property type="entry name" value="TPR"/>
    <property type="match status" value="2"/>
</dbReference>
<gene>
    <name evidence="5" type="ORF">GCM10009118_00580</name>
</gene>
<reference evidence="6" key="1">
    <citation type="journal article" date="2019" name="Int. J. Syst. Evol. Microbiol.">
        <title>The Global Catalogue of Microorganisms (GCM) 10K type strain sequencing project: providing services to taxonomists for standard genome sequencing and annotation.</title>
        <authorList>
            <consortium name="The Broad Institute Genomics Platform"/>
            <consortium name="The Broad Institute Genome Sequencing Center for Infectious Disease"/>
            <person name="Wu L."/>
            <person name="Ma J."/>
        </authorList>
    </citation>
    <scope>NUCLEOTIDE SEQUENCE [LARGE SCALE GENOMIC DNA]</scope>
    <source>
        <strain evidence="6">JCM 16083</strain>
    </source>
</reference>
<evidence type="ECO:0000313" key="6">
    <source>
        <dbReference type="Proteomes" id="UP001501126"/>
    </source>
</evidence>
<dbReference type="SUPFAM" id="SSF48452">
    <property type="entry name" value="TPR-like"/>
    <property type="match status" value="1"/>
</dbReference>